<dbReference type="Gene3D" id="3.40.50.150">
    <property type="entry name" value="Vaccinia Virus protein VP39"/>
    <property type="match status" value="1"/>
</dbReference>
<evidence type="ECO:0000259" key="1">
    <source>
        <dbReference type="Pfam" id="PF13649"/>
    </source>
</evidence>
<comment type="caution">
    <text evidence="2">The sequence shown here is derived from an EMBL/GenBank/DDBJ whole genome shotgun (WGS) entry which is preliminary data.</text>
</comment>
<dbReference type="InterPro" id="IPR029063">
    <property type="entry name" value="SAM-dependent_MTases_sf"/>
</dbReference>
<accession>A0A0B1Q9J5</accession>
<evidence type="ECO:0000313" key="2">
    <source>
        <dbReference type="EMBL" id="KHJ55582.1"/>
    </source>
</evidence>
<dbReference type="EMBL" id="JRFJ01000001">
    <property type="protein sequence ID" value="KHJ55582.1"/>
    <property type="molecule type" value="Genomic_DNA"/>
</dbReference>
<sequence length="265" mass="28411">MSGDFAADWLTLREPADLEARDASLLGRLVSLCDELSIDEAVDLGCGTGSTWRAMPPALADGLRWTLVDRDTRLLDEARHRLGDRPSVRFRAMDLGEVQAIPLPVRGLVTASALFDLCSAAWIDTLVARIVESHDVLYVALTHNGEVSFAPSLAGDRDIGRAFDAHQRTDKGLGVALGPDAAAHLATGLRAAGMHVLEARSDWVLTARDASLQRSYIGGYAAALEDDPSVHGILESWLSHRFSAIDAGAASCVVGHRDVLAWPRG</sequence>
<dbReference type="OrthoDB" id="7273451at2"/>
<dbReference type="RefSeq" id="WP_039188539.1">
    <property type="nucleotide sequence ID" value="NZ_JRFJ01000001.1"/>
</dbReference>
<dbReference type="InterPro" id="IPR041698">
    <property type="entry name" value="Methyltransf_25"/>
</dbReference>
<gene>
    <name evidence="2" type="ORF">LA66_02720</name>
</gene>
<dbReference type="Pfam" id="PF13649">
    <property type="entry name" value="Methyltransf_25"/>
    <property type="match status" value="1"/>
</dbReference>
<dbReference type="Proteomes" id="UP000030826">
    <property type="component" value="Unassembled WGS sequence"/>
</dbReference>
<protein>
    <recommendedName>
        <fullName evidence="1">Methyltransferase domain-containing protein</fullName>
    </recommendedName>
</protein>
<dbReference type="SUPFAM" id="SSF53335">
    <property type="entry name" value="S-adenosyl-L-methionine-dependent methyltransferases"/>
    <property type="match status" value="1"/>
</dbReference>
<proteinExistence type="predicted"/>
<dbReference type="AlphaFoldDB" id="A0A0B1Q9J5"/>
<organism evidence="2 3">
    <name type="scientific">Aureimonas altamirensis</name>
    <dbReference type="NCBI Taxonomy" id="370622"/>
    <lineage>
        <taxon>Bacteria</taxon>
        <taxon>Pseudomonadati</taxon>
        <taxon>Pseudomonadota</taxon>
        <taxon>Alphaproteobacteria</taxon>
        <taxon>Hyphomicrobiales</taxon>
        <taxon>Aurantimonadaceae</taxon>
        <taxon>Aureimonas</taxon>
    </lineage>
</organism>
<dbReference type="STRING" id="370622.LA66_02720"/>
<feature type="domain" description="Methyltransferase" evidence="1">
    <location>
        <begin position="42"/>
        <end position="130"/>
    </location>
</feature>
<evidence type="ECO:0000313" key="3">
    <source>
        <dbReference type="Proteomes" id="UP000030826"/>
    </source>
</evidence>
<reference evidence="2 3" key="1">
    <citation type="submission" date="2014-09" db="EMBL/GenBank/DDBJ databases">
        <title>Isolation and characterization of Aurantimonas altamirensis ON-56566 from clinical sample following a dog bite.</title>
        <authorList>
            <person name="Eshaghi A."/>
            <person name="Li A."/>
            <person name="Shahinas D."/>
            <person name="Bahn P."/>
            <person name="Kus J.V."/>
            <person name="Patel S.N."/>
        </authorList>
    </citation>
    <scope>NUCLEOTIDE SEQUENCE [LARGE SCALE GENOMIC DNA]</scope>
    <source>
        <strain evidence="2 3">ON-56566</strain>
    </source>
</reference>
<name>A0A0B1Q9J5_9HYPH</name>